<feature type="transmembrane region" description="Helical" evidence="2">
    <location>
        <begin position="136"/>
        <end position="159"/>
    </location>
</feature>
<name>A0AAF5DKZ6_STRER</name>
<evidence type="ECO:0000256" key="2">
    <source>
        <dbReference type="SAM" id="Phobius"/>
    </source>
</evidence>
<keyword evidence="2" id="KW-0472">Membrane</keyword>
<dbReference type="PANTHER" id="PTHR47521">
    <property type="entry name" value="SERPENTINE RECEPTOR, CLASS E (EPSILON)-RELATED"/>
    <property type="match status" value="1"/>
</dbReference>
<evidence type="ECO:0000313" key="3">
    <source>
        <dbReference type="Proteomes" id="UP000035681"/>
    </source>
</evidence>
<sequence>MTLLRYILFSIELLILTISLPLLISFMYIMSKTETMNERLKILLVTFGYSGILNVLTRYISIAWYLANSTWFPENGIIYHIVFKMHNLCVVMLIINPVVIAIERTFASIFLKSYEEFKSILCNFFLRVVSVKIATIFYFVITILINTATLIIFSTLFFINKRKFSNVGNVIKNSLSYKYQITENIRTLKMLSIFIAEVLIIQVILQSMLSVIYFYLIPNKMFYEYQIFSNVFDIINAFFLTTFFLPILLAHKETKKLFFNILKIRKTKINAVTPKNILGNDLIIYNTNHDNIKMLQEIWR</sequence>
<keyword evidence="2" id="KW-1133">Transmembrane helix</keyword>
<dbReference type="WBParaSite" id="TCONS_00013184.p1">
    <property type="protein sequence ID" value="TCONS_00013184.p1"/>
    <property type="gene ID" value="XLOC_008987"/>
</dbReference>
<dbReference type="Pfam" id="PF03125">
    <property type="entry name" value="Sre"/>
    <property type="match status" value="1"/>
</dbReference>
<feature type="transmembrane region" description="Helical" evidence="2">
    <location>
        <begin position="42"/>
        <end position="65"/>
    </location>
</feature>
<feature type="transmembrane region" description="Helical" evidence="2">
    <location>
        <begin position="6"/>
        <end position="30"/>
    </location>
</feature>
<feature type="transmembrane region" description="Helical" evidence="2">
    <location>
        <begin position="227"/>
        <end position="249"/>
    </location>
</feature>
<feature type="transmembrane region" description="Helical" evidence="2">
    <location>
        <begin position="191"/>
        <end position="215"/>
    </location>
</feature>
<dbReference type="InterPro" id="IPR004151">
    <property type="entry name" value="7TM_GPCR_serpentine_rcpt_Sre"/>
</dbReference>
<evidence type="ECO:0000256" key="1">
    <source>
        <dbReference type="ARBA" id="ARBA00006803"/>
    </source>
</evidence>
<dbReference type="AlphaFoldDB" id="A0AAF5DKZ6"/>
<reference evidence="4" key="1">
    <citation type="submission" date="2024-02" db="UniProtKB">
        <authorList>
            <consortium name="WormBaseParasite"/>
        </authorList>
    </citation>
    <scope>IDENTIFICATION</scope>
</reference>
<organism evidence="3 4">
    <name type="scientific">Strongyloides stercoralis</name>
    <name type="common">Threadworm</name>
    <dbReference type="NCBI Taxonomy" id="6248"/>
    <lineage>
        <taxon>Eukaryota</taxon>
        <taxon>Metazoa</taxon>
        <taxon>Ecdysozoa</taxon>
        <taxon>Nematoda</taxon>
        <taxon>Chromadorea</taxon>
        <taxon>Rhabditida</taxon>
        <taxon>Tylenchina</taxon>
        <taxon>Panagrolaimomorpha</taxon>
        <taxon>Strongyloidoidea</taxon>
        <taxon>Strongyloididae</taxon>
        <taxon>Strongyloides</taxon>
    </lineage>
</organism>
<keyword evidence="2" id="KW-0812">Transmembrane</keyword>
<proteinExistence type="inferred from homology"/>
<dbReference type="InterPro" id="IPR052860">
    <property type="entry name" value="NRL-GPCR1"/>
</dbReference>
<dbReference type="Proteomes" id="UP000035681">
    <property type="component" value="Unplaced"/>
</dbReference>
<comment type="similarity">
    <text evidence="1">Belongs to the nematode receptor-like protein sre family.</text>
</comment>
<dbReference type="GO" id="GO:0007606">
    <property type="term" value="P:sensory perception of chemical stimulus"/>
    <property type="evidence" value="ECO:0007669"/>
    <property type="project" value="InterPro"/>
</dbReference>
<dbReference type="PANTHER" id="PTHR47521:SF7">
    <property type="entry name" value="SERPENTINE RECEPTOR CLASS EPSILON-6"/>
    <property type="match status" value="1"/>
</dbReference>
<feature type="transmembrane region" description="Helical" evidence="2">
    <location>
        <begin position="77"/>
        <end position="102"/>
    </location>
</feature>
<accession>A0AAF5DKZ6</accession>
<protein>
    <submittedName>
        <fullName evidence="4">G-protein coupled receptors family 1 profile domain-containing protein</fullName>
    </submittedName>
</protein>
<dbReference type="GO" id="GO:0016020">
    <property type="term" value="C:membrane"/>
    <property type="evidence" value="ECO:0007669"/>
    <property type="project" value="InterPro"/>
</dbReference>
<keyword evidence="3" id="KW-1185">Reference proteome</keyword>
<evidence type="ECO:0000313" key="4">
    <source>
        <dbReference type="WBParaSite" id="TCONS_00013184.p1"/>
    </source>
</evidence>